<sequence length="165" mass="18134">MKASNSFSISVSSSTSNSKCSVYQLENIDENAPVDWPASSCPPPDTPTESMEFLGRSWSLSAMELSKALHSTNITISTSMEMPLSCPSGNQLHTKISTASKDSLSNRCYPPILPKDSNEKKDLLLLQALNPEFLSSQNLLRNGVFCNQPHDYLHQLYSNTNSICT</sequence>
<dbReference type="EMBL" id="QJKJ01008727">
    <property type="protein sequence ID" value="RDX78847.1"/>
    <property type="molecule type" value="Genomic_DNA"/>
</dbReference>
<reference evidence="2" key="1">
    <citation type="submission" date="2018-05" db="EMBL/GenBank/DDBJ databases">
        <title>Draft genome of Mucuna pruriens seed.</title>
        <authorList>
            <person name="Nnadi N.E."/>
            <person name="Vos R."/>
            <person name="Hasami M.H."/>
            <person name="Devisetty U.K."/>
            <person name="Aguiy J.C."/>
        </authorList>
    </citation>
    <scope>NUCLEOTIDE SEQUENCE [LARGE SCALE GENOMIC DNA]</scope>
    <source>
        <strain evidence="2">JCA_2017</strain>
    </source>
</reference>
<comment type="caution">
    <text evidence="2">The sequence shown here is derived from an EMBL/GenBank/DDBJ whole genome shotgun (WGS) entry which is preliminary data.</text>
</comment>
<evidence type="ECO:0000313" key="2">
    <source>
        <dbReference type="EMBL" id="RDX78847.1"/>
    </source>
</evidence>
<feature type="domain" description="VAN3-binding protein-like auxin canalisation" evidence="1">
    <location>
        <begin position="44"/>
        <end position="137"/>
    </location>
</feature>
<accession>A0A371FKJ8</accession>
<evidence type="ECO:0000259" key="1">
    <source>
        <dbReference type="Pfam" id="PF05703"/>
    </source>
</evidence>
<organism evidence="2 3">
    <name type="scientific">Mucuna pruriens</name>
    <name type="common">Velvet bean</name>
    <name type="synonym">Dolichos pruriens</name>
    <dbReference type="NCBI Taxonomy" id="157652"/>
    <lineage>
        <taxon>Eukaryota</taxon>
        <taxon>Viridiplantae</taxon>
        <taxon>Streptophyta</taxon>
        <taxon>Embryophyta</taxon>
        <taxon>Tracheophyta</taxon>
        <taxon>Spermatophyta</taxon>
        <taxon>Magnoliopsida</taxon>
        <taxon>eudicotyledons</taxon>
        <taxon>Gunneridae</taxon>
        <taxon>Pentapetalae</taxon>
        <taxon>rosids</taxon>
        <taxon>fabids</taxon>
        <taxon>Fabales</taxon>
        <taxon>Fabaceae</taxon>
        <taxon>Papilionoideae</taxon>
        <taxon>50 kb inversion clade</taxon>
        <taxon>NPAAA clade</taxon>
        <taxon>indigoferoid/millettioid clade</taxon>
        <taxon>Phaseoleae</taxon>
        <taxon>Mucuna</taxon>
    </lineage>
</organism>
<dbReference type="OrthoDB" id="1926216at2759"/>
<evidence type="ECO:0000313" key="3">
    <source>
        <dbReference type="Proteomes" id="UP000257109"/>
    </source>
</evidence>
<dbReference type="STRING" id="157652.A0A371FKJ8"/>
<dbReference type="Pfam" id="PF05703">
    <property type="entry name" value="Auxin_canalis"/>
    <property type="match status" value="1"/>
</dbReference>
<gene>
    <name evidence="2" type="ORF">CR513_40818</name>
</gene>
<dbReference type="InterPro" id="IPR008546">
    <property type="entry name" value="VAN3-bd-like_auxin_canal"/>
</dbReference>
<keyword evidence="3" id="KW-1185">Reference proteome</keyword>
<proteinExistence type="predicted"/>
<dbReference type="AlphaFoldDB" id="A0A371FKJ8"/>
<feature type="non-terminal residue" evidence="2">
    <location>
        <position position="165"/>
    </location>
</feature>
<name>A0A371FKJ8_MUCPR</name>
<protein>
    <recommendedName>
        <fullName evidence="1">VAN3-binding protein-like auxin canalisation domain-containing protein</fullName>
    </recommendedName>
</protein>
<dbReference type="Proteomes" id="UP000257109">
    <property type="component" value="Unassembled WGS sequence"/>
</dbReference>